<evidence type="ECO:0000313" key="3">
    <source>
        <dbReference type="Proteomes" id="UP000512167"/>
    </source>
</evidence>
<dbReference type="GO" id="GO:0005737">
    <property type="term" value="C:cytoplasm"/>
    <property type="evidence" value="ECO:0007669"/>
    <property type="project" value="TreeGrafter"/>
</dbReference>
<dbReference type="Pfam" id="PF04468">
    <property type="entry name" value="PSP1"/>
    <property type="match status" value="1"/>
</dbReference>
<gene>
    <name evidence="2" type="ORF">HF295_05430</name>
</gene>
<protein>
    <submittedName>
        <fullName evidence="2">Stage 0 sporulation family protein</fullName>
    </submittedName>
</protein>
<dbReference type="PANTHER" id="PTHR43830:SF3">
    <property type="entry name" value="PROTEIN PSP1"/>
    <property type="match status" value="1"/>
</dbReference>
<dbReference type="KEGG" id="tbk:HF295_05430"/>
<feature type="domain" description="PSP1 C-terminal" evidence="1">
    <location>
        <begin position="62"/>
        <end position="147"/>
    </location>
</feature>
<dbReference type="NCBIfam" id="NF041131">
    <property type="entry name" value="RicT_YaaT_fam"/>
    <property type="match status" value="1"/>
</dbReference>
<organism evidence="2 3">
    <name type="scientific">Hujiaoplasma nucleasis</name>
    <dbReference type="NCBI Taxonomy" id="2725268"/>
    <lineage>
        <taxon>Bacteria</taxon>
        <taxon>Bacillati</taxon>
        <taxon>Mycoplasmatota</taxon>
        <taxon>Mollicutes</taxon>
        <taxon>Candidatus Izemoplasmatales</taxon>
        <taxon>Hujiaoplasmataceae</taxon>
        <taxon>Hujiaoplasma</taxon>
    </lineage>
</organism>
<name>A0A7L6N239_9MOLU</name>
<keyword evidence="3" id="KW-1185">Reference proteome</keyword>
<accession>A0A7L6N239</accession>
<dbReference type="EMBL" id="CP051151">
    <property type="protein sequence ID" value="QLY40330.1"/>
    <property type="molecule type" value="Genomic_DNA"/>
</dbReference>
<evidence type="ECO:0000313" key="2">
    <source>
        <dbReference type="EMBL" id="QLY40330.1"/>
    </source>
</evidence>
<dbReference type="InterPro" id="IPR047767">
    <property type="entry name" value="PSP1-like"/>
</dbReference>
<dbReference type="PANTHER" id="PTHR43830">
    <property type="entry name" value="PROTEIN PSP1"/>
    <property type="match status" value="1"/>
</dbReference>
<dbReference type="PROSITE" id="PS51411">
    <property type="entry name" value="PSP1_C"/>
    <property type="match status" value="1"/>
</dbReference>
<proteinExistence type="predicted"/>
<dbReference type="Proteomes" id="UP000512167">
    <property type="component" value="Chromosome"/>
</dbReference>
<dbReference type="InterPro" id="IPR007557">
    <property type="entry name" value="PSP1_C"/>
</dbReference>
<reference evidence="2 3" key="1">
    <citation type="submission" date="2020-04" db="EMBL/GenBank/DDBJ databases">
        <authorList>
            <person name="Zheng R.K."/>
            <person name="Sun C.M."/>
        </authorList>
    </citation>
    <scope>NUCLEOTIDE SEQUENCE [LARGE SCALE GENOMIC DNA]</scope>
    <source>
        <strain evidence="3">zrk29</strain>
    </source>
</reference>
<dbReference type="AlphaFoldDB" id="A0A7L6N239"/>
<dbReference type="RefSeq" id="WP_312031160.1">
    <property type="nucleotide sequence ID" value="NZ_CP051151.1"/>
</dbReference>
<evidence type="ECO:0000259" key="1">
    <source>
        <dbReference type="PROSITE" id="PS51411"/>
    </source>
</evidence>
<sequence length="281" mass="32288">MLYKAVAIQFNYLGKKYYFSTNNLELKRKDYVIVDTVRGLELGEVISDVIELREDELVSPLKPILRLASPEDIEKFKINISDQERIKEVTKDLILKHRLDMKLLNSEYTLDRSKLIIYFTSEGRVDFRELVKDLANEFHVRIELRQVGARDGAKVIGGIGPCGRQTCCTTFLREFEPVSIKMAKTQNLSLNPANISGLCGKLLCCIRYENENYKNFKAETPNINSLVWTQDGQGKVTKINYSEQSVTVHFGGDEYKTYHMNDVAQNKEDLDIENQLSDLED</sequence>